<organism evidence="2 3">
    <name type="scientific">Portunus trituberculatus</name>
    <name type="common">Swimming crab</name>
    <name type="synonym">Neptunus trituberculatus</name>
    <dbReference type="NCBI Taxonomy" id="210409"/>
    <lineage>
        <taxon>Eukaryota</taxon>
        <taxon>Metazoa</taxon>
        <taxon>Ecdysozoa</taxon>
        <taxon>Arthropoda</taxon>
        <taxon>Crustacea</taxon>
        <taxon>Multicrustacea</taxon>
        <taxon>Malacostraca</taxon>
        <taxon>Eumalacostraca</taxon>
        <taxon>Eucarida</taxon>
        <taxon>Decapoda</taxon>
        <taxon>Pleocyemata</taxon>
        <taxon>Brachyura</taxon>
        <taxon>Eubrachyura</taxon>
        <taxon>Portunoidea</taxon>
        <taxon>Portunidae</taxon>
        <taxon>Portuninae</taxon>
        <taxon>Portunus</taxon>
    </lineage>
</organism>
<dbReference type="EMBL" id="VSRR010044997">
    <property type="protein sequence ID" value="MPC77100.1"/>
    <property type="molecule type" value="Genomic_DNA"/>
</dbReference>
<evidence type="ECO:0000256" key="1">
    <source>
        <dbReference type="SAM" id="MobiDB-lite"/>
    </source>
</evidence>
<keyword evidence="3" id="KW-1185">Reference proteome</keyword>
<evidence type="ECO:0000313" key="2">
    <source>
        <dbReference type="EMBL" id="MPC77100.1"/>
    </source>
</evidence>
<evidence type="ECO:0000313" key="3">
    <source>
        <dbReference type="Proteomes" id="UP000324222"/>
    </source>
</evidence>
<comment type="caution">
    <text evidence="2">The sequence shown here is derived from an EMBL/GenBank/DDBJ whole genome shotgun (WGS) entry which is preliminary data.</text>
</comment>
<dbReference type="AlphaFoldDB" id="A0A5B7HXA2"/>
<protein>
    <submittedName>
        <fullName evidence="2">Uncharacterized protein</fullName>
    </submittedName>
</protein>
<dbReference type="Proteomes" id="UP000324222">
    <property type="component" value="Unassembled WGS sequence"/>
</dbReference>
<proteinExistence type="predicted"/>
<sequence length="114" mass="11751">MKAAIVRVSAACPAWRLAAATPFFGCEVLNAGYGVEVVMVGAVSGGGSSEGRRPRGAAPHSSSSSSRAPKSRGTPFPRPLGLATLVLVLAAFARAEQGKHRQCSPRGHLFNCFG</sequence>
<feature type="compositionally biased region" description="Low complexity" evidence="1">
    <location>
        <begin position="56"/>
        <end position="72"/>
    </location>
</feature>
<gene>
    <name evidence="2" type="ORF">E2C01_071546</name>
</gene>
<accession>A0A5B7HXA2</accession>
<feature type="region of interest" description="Disordered" evidence="1">
    <location>
        <begin position="45"/>
        <end position="77"/>
    </location>
</feature>
<reference evidence="2 3" key="1">
    <citation type="submission" date="2019-05" db="EMBL/GenBank/DDBJ databases">
        <title>Another draft genome of Portunus trituberculatus and its Hox gene families provides insights of decapod evolution.</title>
        <authorList>
            <person name="Jeong J.-H."/>
            <person name="Song I."/>
            <person name="Kim S."/>
            <person name="Choi T."/>
            <person name="Kim D."/>
            <person name="Ryu S."/>
            <person name="Kim W."/>
        </authorList>
    </citation>
    <scope>NUCLEOTIDE SEQUENCE [LARGE SCALE GENOMIC DNA]</scope>
    <source>
        <tissue evidence="2">Muscle</tissue>
    </source>
</reference>
<name>A0A5B7HXA2_PORTR</name>